<evidence type="ECO:0000256" key="13">
    <source>
        <dbReference type="ARBA" id="ARBA00022989"/>
    </source>
</evidence>
<dbReference type="FunFam" id="2.90.10.10:FF:000025">
    <property type="entry name" value="G-type lectin S-receptor-like serine/threonine-protein kinase"/>
    <property type="match status" value="1"/>
</dbReference>
<evidence type="ECO:0000256" key="6">
    <source>
        <dbReference type="ARBA" id="ARBA00022692"/>
    </source>
</evidence>
<dbReference type="AlphaFoldDB" id="A0AAN9KGR5"/>
<dbReference type="Gene3D" id="1.10.510.10">
    <property type="entry name" value="Transferase(Phosphotransferase) domain 1"/>
    <property type="match status" value="1"/>
</dbReference>
<dbReference type="InterPro" id="IPR017441">
    <property type="entry name" value="Protein_kinase_ATP_BS"/>
</dbReference>
<comment type="catalytic activity">
    <reaction evidence="19 20">
        <text>L-seryl-[protein] + ATP = O-phospho-L-seryl-[protein] + ADP + H(+)</text>
        <dbReference type="Rhea" id="RHEA:17989"/>
        <dbReference type="Rhea" id="RHEA-COMP:9863"/>
        <dbReference type="Rhea" id="RHEA-COMP:11604"/>
        <dbReference type="ChEBI" id="CHEBI:15378"/>
        <dbReference type="ChEBI" id="CHEBI:29999"/>
        <dbReference type="ChEBI" id="CHEBI:30616"/>
        <dbReference type="ChEBI" id="CHEBI:83421"/>
        <dbReference type="ChEBI" id="CHEBI:456216"/>
        <dbReference type="EC" id="2.7.11.1"/>
    </reaction>
</comment>
<keyword evidence="26" id="KW-1185">Reference proteome</keyword>
<keyword evidence="2" id="KW-1003">Cell membrane</keyword>
<evidence type="ECO:0000256" key="3">
    <source>
        <dbReference type="ARBA" id="ARBA00022527"/>
    </source>
</evidence>
<keyword evidence="4" id="KW-0245">EGF-like domain</keyword>
<dbReference type="GO" id="GO:0005886">
    <property type="term" value="C:plasma membrane"/>
    <property type="evidence" value="ECO:0007669"/>
    <property type="project" value="UniProtKB-SubCell"/>
</dbReference>
<evidence type="ECO:0000256" key="15">
    <source>
        <dbReference type="ARBA" id="ARBA00023157"/>
    </source>
</evidence>
<organism evidence="25 26">
    <name type="scientific">Canavalia gladiata</name>
    <name type="common">Sword bean</name>
    <name type="synonym">Dolichos gladiatus</name>
    <dbReference type="NCBI Taxonomy" id="3824"/>
    <lineage>
        <taxon>Eukaryota</taxon>
        <taxon>Viridiplantae</taxon>
        <taxon>Streptophyta</taxon>
        <taxon>Embryophyta</taxon>
        <taxon>Tracheophyta</taxon>
        <taxon>Spermatophyta</taxon>
        <taxon>Magnoliopsida</taxon>
        <taxon>eudicotyledons</taxon>
        <taxon>Gunneridae</taxon>
        <taxon>Pentapetalae</taxon>
        <taxon>rosids</taxon>
        <taxon>fabids</taxon>
        <taxon>Fabales</taxon>
        <taxon>Fabaceae</taxon>
        <taxon>Papilionoideae</taxon>
        <taxon>50 kb inversion clade</taxon>
        <taxon>NPAAA clade</taxon>
        <taxon>indigoferoid/millettioid clade</taxon>
        <taxon>Phaseoleae</taxon>
        <taxon>Canavalia</taxon>
    </lineage>
</organism>
<dbReference type="GO" id="GO:0048544">
    <property type="term" value="P:recognition of pollen"/>
    <property type="evidence" value="ECO:0007669"/>
    <property type="project" value="InterPro"/>
</dbReference>
<feature type="domain" description="Bulb-type lectin" evidence="24">
    <location>
        <begin position="38"/>
        <end position="152"/>
    </location>
</feature>
<keyword evidence="12 20" id="KW-0067">ATP-binding</keyword>
<evidence type="ECO:0000256" key="17">
    <source>
        <dbReference type="ARBA" id="ARBA00023180"/>
    </source>
</evidence>
<evidence type="ECO:0000256" key="8">
    <source>
        <dbReference type="ARBA" id="ARBA00022734"/>
    </source>
</evidence>
<dbReference type="GO" id="GO:0004674">
    <property type="term" value="F:protein serine/threonine kinase activity"/>
    <property type="evidence" value="ECO:0007669"/>
    <property type="project" value="UniProtKB-KW"/>
</dbReference>
<comment type="similarity">
    <text evidence="20">Belongs to the protein kinase superfamily. Ser/Thr protein kinase family.</text>
</comment>
<dbReference type="GO" id="GO:0030246">
    <property type="term" value="F:carbohydrate binding"/>
    <property type="evidence" value="ECO:0007669"/>
    <property type="project" value="UniProtKB-KW"/>
</dbReference>
<evidence type="ECO:0000313" key="26">
    <source>
        <dbReference type="Proteomes" id="UP001367508"/>
    </source>
</evidence>
<dbReference type="Pfam" id="PF00069">
    <property type="entry name" value="Pkinase"/>
    <property type="match status" value="1"/>
</dbReference>
<dbReference type="InterPro" id="IPR036426">
    <property type="entry name" value="Bulb-type_lectin_dom_sf"/>
</dbReference>
<dbReference type="SMART" id="SM00108">
    <property type="entry name" value="B_lectin"/>
    <property type="match status" value="1"/>
</dbReference>
<dbReference type="FunFam" id="3.30.200.20:FF:000059">
    <property type="entry name" value="S-receptor-like serine/threonine-protein kinase"/>
    <property type="match status" value="1"/>
</dbReference>
<evidence type="ECO:0000256" key="5">
    <source>
        <dbReference type="ARBA" id="ARBA00022679"/>
    </source>
</evidence>
<keyword evidence="11 20" id="KW-0418">Kinase</keyword>
<keyword evidence="7" id="KW-0732">Signal</keyword>
<dbReference type="EC" id="2.7.11.1" evidence="20"/>
<dbReference type="FunFam" id="1.10.510.10:FF:000384">
    <property type="entry name" value="G-type lectin S-receptor-like serine/threonine-protein kinase"/>
    <property type="match status" value="1"/>
</dbReference>
<evidence type="ECO:0000256" key="21">
    <source>
        <dbReference type="PROSITE-ProRule" id="PRU10141"/>
    </source>
</evidence>
<comment type="catalytic activity">
    <reaction evidence="18 20">
        <text>L-threonyl-[protein] + ATP = O-phospho-L-threonyl-[protein] + ADP + H(+)</text>
        <dbReference type="Rhea" id="RHEA:46608"/>
        <dbReference type="Rhea" id="RHEA-COMP:11060"/>
        <dbReference type="Rhea" id="RHEA-COMP:11605"/>
        <dbReference type="ChEBI" id="CHEBI:15378"/>
        <dbReference type="ChEBI" id="CHEBI:30013"/>
        <dbReference type="ChEBI" id="CHEBI:30616"/>
        <dbReference type="ChEBI" id="CHEBI:61977"/>
        <dbReference type="ChEBI" id="CHEBI:456216"/>
        <dbReference type="EC" id="2.7.11.1"/>
    </reaction>
</comment>
<dbReference type="PROSITE" id="PS00107">
    <property type="entry name" value="PROTEIN_KINASE_ATP"/>
    <property type="match status" value="1"/>
</dbReference>
<sequence length="800" mass="89599">MKITMATTKSMKIIIQAPVLSLLLFVISVAAISPGSVLYASNTSQTWSSPNNTFSLNFVQVQPPTSPPSFIVGIVHAGGVPIIWTVGGGASVDSRGSFQFHSTGTLQLVSGFGAIVWDSGTSHLGVSSAFLDEQGNLVLSNGTNVLWSSFDHPTDTIVPSQNFTPNMTLKSGLYSFRLHPLCNLLLRWNESFVYWNHSLSDSINGTLTWPVLGLEPKGKLSIHDPNLIRTVLVAYSSDYAEGRDVLRVLRLDDDGNLRIYSSSKWSGTEIVRWAAVKDQCDVHGYCGTYGICSYNDSFPICGCPSHDFEMIDRNNSRKGCRRKMKLEDCHGRVGMLQLDHSRLLTYPPIPIYKINPEVLYVPMLACRGNCLSADSCFASTSLSDGTGFCYVKTKDFFCGYRSPALTSTTYIKVCLPLVQNPSPVPWKIKGWSMHAWMLVVLVLGTLLALIACQGGLWLWCCRSIPRCGGLYGQYDLVEFASGAPVQFSYKELQDFTNGFKEKLGAGRFGSVYRGMLGNGTIVAVKQLQGIELEEKQFKLEIANICSTHHMNLVRLIGFCSERQHQLLISEYMKNGSLDKFLFVTDEQSRTLLDWECRFNIALGCAKGIMYIHEECINSIMHCNIKPENIFLDENFKAKLSDFGLVKLTSPEDYKNQTMLNMRETKGYVSPEWLSNLSVTSKSDVYSYGMVLLEIVSGRRNFEISEETNNKEFSVWAYEEFEKGNIIGIVDKRLHSHEVNLDEVKRLIQTSFWCIQEQPSQRPAINKVLHMIEGVTKIKKPPPPTCFSFSFHHCKHNFAPF</sequence>
<evidence type="ECO:0000256" key="16">
    <source>
        <dbReference type="ARBA" id="ARBA00023170"/>
    </source>
</evidence>
<evidence type="ECO:0000256" key="10">
    <source>
        <dbReference type="ARBA" id="ARBA00022741"/>
    </source>
</evidence>
<evidence type="ECO:0000313" key="25">
    <source>
        <dbReference type="EMBL" id="KAK7315414.1"/>
    </source>
</evidence>
<evidence type="ECO:0000256" key="4">
    <source>
        <dbReference type="ARBA" id="ARBA00022536"/>
    </source>
</evidence>
<dbReference type="SUPFAM" id="SSF51110">
    <property type="entry name" value="alpha-D-mannose-specific plant lectins"/>
    <property type="match status" value="1"/>
</dbReference>
<evidence type="ECO:0000256" key="1">
    <source>
        <dbReference type="ARBA" id="ARBA00004251"/>
    </source>
</evidence>
<keyword evidence="17" id="KW-0325">Glycoprotein</keyword>
<evidence type="ECO:0000256" key="7">
    <source>
        <dbReference type="ARBA" id="ARBA00022729"/>
    </source>
</evidence>
<evidence type="ECO:0000256" key="22">
    <source>
        <dbReference type="SAM" id="Phobius"/>
    </source>
</evidence>
<evidence type="ECO:0000256" key="9">
    <source>
        <dbReference type="ARBA" id="ARBA00022737"/>
    </source>
</evidence>
<evidence type="ECO:0000256" key="2">
    <source>
        <dbReference type="ARBA" id="ARBA00022475"/>
    </source>
</evidence>
<keyword evidence="5 20" id="KW-0808">Transferase</keyword>
<dbReference type="Pfam" id="PF00954">
    <property type="entry name" value="S_locus_glycop"/>
    <property type="match status" value="1"/>
</dbReference>
<dbReference type="InterPro" id="IPR000719">
    <property type="entry name" value="Prot_kinase_dom"/>
</dbReference>
<name>A0AAN9KGR5_CANGL</name>
<evidence type="ECO:0000259" key="23">
    <source>
        <dbReference type="PROSITE" id="PS50011"/>
    </source>
</evidence>
<evidence type="ECO:0000256" key="14">
    <source>
        <dbReference type="ARBA" id="ARBA00023136"/>
    </source>
</evidence>
<keyword evidence="13 22" id="KW-1133">Transmembrane helix</keyword>
<reference evidence="25 26" key="1">
    <citation type="submission" date="2024-01" db="EMBL/GenBank/DDBJ databases">
        <title>The genomes of 5 underutilized Papilionoideae crops provide insights into root nodulation and disease resistanc.</title>
        <authorList>
            <person name="Jiang F."/>
        </authorList>
    </citation>
    <scope>NUCLEOTIDE SEQUENCE [LARGE SCALE GENOMIC DNA]</scope>
    <source>
        <strain evidence="25">LVBAO_FW01</strain>
        <tissue evidence="25">Leaves</tissue>
    </source>
</reference>
<gene>
    <name evidence="25" type="ORF">VNO77_33960</name>
</gene>
<protein>
    <recommendedName>
        <fullName evidence="20">Receptor-like serine/threonine-protein kinase</fullName>
        <ecNumber evidence="20">2.7.11.1</ecNumber>
    </recommendedName>
</protein>
<evidence type="ECO:0000256" key="12">
    <source>
        <dbReference type="ARBA" id="ARBA00022840"/>
    </source>
</evidence>
<dbReference type="Pfam" id="PF01453">
    <property type="entry name" value="B_lectin"/>
    <property type="match status" value="1"/>
</dbReference>
<dbReference type="PANTHER" id="PTHR47974:SF24">
    <property type="entry name" value="RECEPTOR-LIKE SERINE_THREONINE-PROTEIN KINASE"/>
    <property type="match status" value="1"/>
</dbReference>
<evidence type="ECO:0000256" key="11">
    <source>
        <dbReference type="ARBA" id="ARBA00022777"/>
    </source>
</evidence>
<feature type="transmembrane region" description="Helical" evidence="22">
    <location>
        <begin position="70"/>
        <end position="92"/>
    </location>
</feature>
<dbReference type="Gene3D" id="2.90.10.10">
    <property type="entry name" value="Bulb-type lectin domain"/>
    <property type="match status" value="2"/>
</dbReference>
<accession>A0AAN9KGR5</accession>
<feature type="binding site" evidence="21">
    <location>
        <position position="525"/>
    </location>
    <ligand>
        <name>ATP</name>
        <dbReference type="ChEBI" id="CHEBI:30616"/>
    </ligand>
</feature>
<dbReference type="EMBL" id="JAYMYQ010000008">
    <property type="protein sequence ID" value="KAK7315414.1"/>
    <property type="molecule type" value="Genomic_DNA"/>
</dbReference>
<dbReference type="GO" id="GO:0005524">
    <property type="term" value="F:ATP binding"/>
    <property type="evidence" value="ECO:0007669"/>
    <property type="project" value="UniProtKB-UniRule"/>
</dbReference>
<keyword evidence="3 20" id="KW-0723">Serine/threonine-protein kinase</keyword>
<evidence type="ECO:0000256" key="18">
    <source>
        <dbReference type="ARBA" id="ARBA00047899"/>
    </source>
</evidence>
<feature type="domain" description="Protein kinase" evidence="23">
    <location>
        <begin position="497"/>
        <end position="772"/>
    </location>
</feature>
<keyword evidence="15" id="KW-1015">Disulfide bond</keyword>
<dbReference type="InterPro" id="IPR000858">
    <property type="entry name" value="S_locus_glycoprot_dom"/>
</dbReference>
<dbReference type="PROSITE" id="PS50927">
    <property type="entry name" value="BULB_LECTIN"/>
    <property type="match status" value="2"/>
</dbReference>
<dbReference type="InterPro" id="IPR011009">
    <property type="entry name" value="Kinase-like_dom_sf"/>
</dbReference>
<proteinExistence type="inferred from homology"/>
<keyword evidence="16" id="KW-0675">Receptor</keyword>
<dbReference type="Gene3D" id="3.30.200.20">
    <property type="entry name" value="Phosphorylase Kinase, domain 1"/>
    <property type="match status" value="1"/>
</dbReference>
<feature type="domain" description="Bulb-type lectin" evidence="24">
    <location>
        <begin position="154"/>
        <end position="272"/>
    </location>
</feature>
<keyword evidence="6 22" id="KW-0812">Transmembrane</keyword>
<feature type="transmembrane region" description="Helical" evidence="22">
    <location>
        <begin position="435"/>
        <end position="459"/>
    </location>
</feature>
<dbReference type="PANTHER" id="PTHR47974">
    <property type="entry name" value="OS07G0415500 PROTEIN"/>
    <property type="match status" value="1"/>
</dbReference>
<keyword evidence="8" id="KW-0430">Lectin</keyword>
<comment type="caution">
    <text evidence="25">The sequence shown here is derived from an EMBL/GenBank/DDBJ whole genome shotgun (WGS) entry which is preliminary data.</text>
</comment>
<evidence type="ECO:0000259" key="24">
    <source>
        <dbReference type="PROSITE" id="PS50927"/>
    </source>
</evidence>
<dbReference type="PIRSF" id="PIRSF000641">
    <property type="entry name" value="SRK"/>
    <property type="match status" value="1"/>
</dbReference>
<dbReference type="PROSITE" id="PS50011">
    <property type="entry name" value="PROTEIN_KINASE_DOM"/>
    <property type="match status" value="1"/>
</dbReference>
<evidence type="ECO:0000256" key="19">
    <source>
        <dbReference type="ARBA" id="ARBA00048679"/>
    </source>
</evidence>
<evidence type="ECO:0000256" key="20">
    <source>
        <dbReference type="PIRNR" id="PIRNR000641"/>
    </source>
</evidence>
<comment type="subcellular location">
    <subcellularLocation>
        <location evidence="1">Cell membrane</location>
        <topology evidence="1">Single-pass type I membrane protein</topology>
    </subcellularLocation>
</comment>
<keyword evidence="9" id="KW-0677">Repeat</keyword>
<dbReference type="InterPro" id="IPR001480">
    <property type="entry name" value="Bulb-type_lectin_dom"/>
</dbReference>
<keyword evidence="14 22" id="KW-0472">Membrane</keyword>
<dbReference type="Proteomes" id="UP001367508">
    <property type="component" value="Unassembled WGS sequence"/>
</dbReference>
<dbReference type="FunFam" id="2.90.10.10:FF:000016">
    <property type="entry name" value="G-type lectin S-receptor-like serine/threonine-protein kinase"/>
    <property type="match status" value="1"/>
</dbReference>
<dbReference type="SUPFAM" id="SSF56112">
    <property type="entry name" value="Protein kinase-like (PK-like)"/>
    <property type="match status" value="1"/>
</dbReference>
<dbReference type="InterPro" id="IPR024171">
    <property type="entry name" value="SRK-like_kinase"/>
</dbReference>
<keyword evidence="10 20" id="KW-0547">Nucleotide-binding</keyword>